<gene>
    <name evidence="1" type="ORF">J1M35_15980</name>
</gene>
<name>A0A975CEX6_9BURK</name>
<dbReference type="EMBL" id="CP071796">
    <property type="protein sequence ID" value="QTD44577.1"/>
    <property type="molecule type" value="Genomic_DNA"/>
</dbReference>
<dbReference type="RefSeq" id="WP_208008141.1">
    <property type="nucleotide sequence ID" value="NZ_CP071796.1"/>
</dbReference>
<dbReference type="KEGG" id="otd:J1M35_15980"/>
<dbReference type="InterPro" id="IPR025528">
    <property type="entry name" value="BrnA_antitoxin"/>
</dbReference>
<dbReference type="Proteomes" id="UP000663903">
    <property type="component" value="Chromosome"/>
</dbReference>
<protein>
    <submittedName>
        <fullName evidence="1">BrnA antitoxin family protein</fullName>
    </submittedName>
</protein>
<evidence type="ECO:0000313" key="2">
    <source>
        <dbReference type="Proteomes" id="UP000663903"/>
    </source>
</evidence>
<proteinExistence type="predicted"/>
<sequence>MPNNSDPDYARLADLDFTDALPVAKVPALARLQAEHGARVGKSRITMRVDNATLAAFKARAELTGGSYQTLMNEALAQFAQGQTLADVVRKTIRQELGRV</sequence>
<accession>A0A975CEX6</accession>
<keyword evidence="2" id="KW-1185">Reference proteome</keyword>
<dbReference type="Pfam" id="PF14384">
    <property type="entry name" value="BrnA_antitoxin"/>
    <property type="match status" value="1"/>
</dbReference>
<organism evidence="1 2">
    <name type="scientific">Ottowia testudinis</name>
    <dbReference type="NCBI Taxonomy" id="2816950"/>
    <lineage>
        <taxon>Bacteria</taxon>
        <taxon>Pseudomonadati</taxon>
        <taxon>Pseudomonadota</taxon>
        <taxon>Betaproteobacteria</taxon>
        <taxon>Burkholderiales</taxon>
        <taxon>Comamonadaceae</taxon>
        <taxon>Ottowia</taxon>
    </lineage>
</organism>
<evidence type="ECO:0000313" key="1">
    <source>
        <dbReference type="EMBL" id="QTD44577.1"/>
    </source>
</evidence>
<reference evidence="1" key="1">
    <citation type="submission" date="2021-03" db="EMBL/GenBank/DDBJ databases">
        <title>Ottowia sp. 27C isolated from the cloaca of a Giant Asian pond turtle (Heosemys grandis).</title>
        <authorList>
            <person name="Spergser J."/>
            <person name="Busse H.-J."/>
        </authorList>
    </citation>
    <scope>NUCLEOTIDE SEQUENCE</scope>
    <source>
        <strain evidence="1">27C</strain>
    </source>
</reference>
<dbReference type="AlphaFoldDB" id="A0A975CEX6"/>